<evidence type="ECO:0000313" key="4">
    <source>
        <dbReference type="Proteomes" id="UP001596405"/>
    </source>
</evidence>
<dbReference type="Pfam" id="PF06283">
    <property type="entry name" value="ThuA"/>
    <property type="match status" value="1"/>
</dbReference>
<feature type="chain" id="PRO_5045142747" evidence="1">
    <location>
        <begin position="23"/>
        <end position="244"/>
    </location>
</feature>
<proteinExistence type="predicted"/>
<dbReference type="PANTHER" id="PTHR40469:SF2">
    <property type="entry name" value="GALACTOSE-BINDING DOMAIN-LIKE SUPERFAMILY PROTEIN"/>
    <property type="match status" value="1"/>
</dbReference>
<dbReference type="Proteomes" id="UP001596405">
    <property type="component" value="Unassembled WGS sequence"/>
</dbReference>
<protein>
    <submittedName>
        <fullName evidence="3">ThuA domain-containing protein</fullName>
    </submittedName>
</protein>
<dbReference type="InterPro" id="IPR029062">
    <property type="entry name" value="Class_I_gatase-like"/>
</dbReference>
<feature type="signal peptide" evidence="1">
    <location>
        <begin position="1"/>
        <end position="22"/>
    </location>
</feature>
<organism evidence="3 4">
    <name type="scientific">Rufibacter roseus</name>
    <dbReference type="NCBI Taxonomy" id="1567108"/>
    <lineage>
        <taxon>Bacteria</taxon>
        <taxon>Pseudomonadati</taxon>
        <taxon>Bacteroidota</taxon>
        <taxon>Cytophagia</taxon>
        <taxon>Cytophagales</taxon>
        <taxon>Hymenobacteraceae</taxon>
        <taxon>Rufibacter</taxon>
    </lineage>
</organism>
<sequence>MRIALLFLVCFFLCGCSTQNLKGNSKSSLPNILVFYKTTGYYHKSIPEGLRAIQKLGQENGFKVDTTKNAAYFTPDSLAKYKAVVFLSTTQDVLNPVQQTAFEKYIQAGNGFVGIHAATDTEYDWPWYNQLVGAYFESHPEVQNATVVVQDKSHISTSFLPDRWDRRDEWYNFKSINPNIKVLATLDETTYKGGKNGQQHPIIWYHEFDGGRAFYTAGGHTNESFQEPLFLQHLLGGIKYAIGK</sequence>
<feature type="domain" description="ThuA-like" evidence="2">
    <location>
        <begin position="31"/>
        <end position="241"/>
    </location>
</feature>
<keyword evidence="4" id="KW-1185">Reference proteome</keyword>
<dbReference type="RefSeq" id="WP_066624565.1">
    <property type="nucleotide sequence ID" value="NZ_JBHSYQ010000016.1"/>
</dbReference>
<evidence type="ECO:0000313" key="3">
    <source>
        <dbReference type="EMBL" id="MFC7000073.1"/>
    </source>
</evidence>
<name>A0ABW2DUD6_9BACT</name>
<dbReference type="InterPro" id="IPR029010">
    <property type="entry name" value="ThuA-like"/>
</dbReference>
<reference evidence="4" key="1">
    <citation type="journal article" date="2019" name="Int. J. Syst. Evol. Microbiol.">
        <title>The Global Catalogue of Microorganisms (GCM) 10K type strain sequencing project: providing services to taxonomists for standard genome sequencing and annotation.</title>
        <authorList>
            <consortium name="The Broad Institute Genomics Platform"/>
            <consortium name="The Broad Institute Genome Sequencing Center for Infectious Disease"/>
            <person name="Wu L."/>
            <person name="Ma J."/>
        </authorList>
    </citation>
    <scope>NUCLEOTIDE SEQUENCE [LARGE SCALE GENOMIC DNA]</scope>
    <source>
        <strain evidence="4">CGMCC 4.7393</strain>
    </source>
</reference>
<dbReference type="PROSITE" id="PS51257">
    <property type="entry name" value="PROKAR_LIPOPROTEIN"/>
    <property type="match status" value="1"/>
</dbReference>
<dbReference type="EMBL" id="JBHSYQ010000016">
    <property type="protein sequence ID" value="MFC7000073.1"/>
    <property type="molecule type" value="Genomic_DNA"/>
</dbReference>
<keyword evidence="1" id="KW-0732">Signal</keyword>
<comment type="caution">
    <text evidence="3">The sequence shown here is derived from an EMBL/GenBank/DDBJ whole genome shotgun (WGS) entry which is preliminary data.</text>
</comment>
<evidence type="ECO:0000256" key="1">
    <source>
        <dbReference type="SAM" id="SignalP"/>
    </source>
</evidence>
<accession>A0ABW2DUD6</accession>
<dbReference type="PANTHER" id="PTHR40469">
    <property type="entry name" value="SECRETED GLYCOSYL HYDROLASE"/>
    <property type="match status" value="1"/>
</dbReference>
<gene>
    <name evidence="3" type="ORF">ACFQHR_20730</name>
</gene>
<evidence type="ECO:0000259" key="2">
    <source>
        <dbReference type="Pfam" id="PF06283"/>
    </source>
</evidence>
<dbReference type="SUPFAM" id="SSF52317">
    <property type="entry name" value="Class I glutamine amidotransferase-like"/>
    <property type="match status" value="1"/>
</dbReference>
<dbReference type="Gene3D" id="3.40.50.880">
    <property type="match status" value="1"/>
</dbReference>